<gene>
    <name evidence="2" type="ORF">THOM_0477</name>
</gene>
<dbReference type="InParanoid" id="L7JYY7"/>
<evidence type="ECO:0000256" key="1">
    <source>
        <dbReference type="SAM" id="MobiDB-lite"/>
    </source>
</evidence>
<evidence type="ECO:0000313" key="2">
    <source>
        <dbReference type="EMBL" id="ELQ76540.1"/>
    </source>
</evidence>
<feature type="region of interest" description="Disordered" evidence="1">
    <location>
        <begin position="151"/>
        <end position="186"/>
    </location>
</feature>
<reference evidence="2 3" key="1">
    <citation type="journal article" date="2012" name="PLoS Pathog.">
        <title>The genome of the obligate intracellular parasite Trachipleistophora hominis: new insights into microsporidian genome dynamics and reductive evolution.</title>
        <authorList>
            <person name="Heinz E."/>
            <person name="Williams T.A."/>
            <person name="Nakjang S."/>
            <person name="Noel C.J."/>
            <person name="Swan D.C."/>
            <person name="Goldberg A.V."/>
            <person name="Harris S.R."/>
            <person name="Weinmaier T."/>
            <person name="Markert S."/>
            <person name="Becher D."/>
            <person name="Bernhardt J."/>
            <person name="Dagan T."/>
            <person name="Hacker C."/>
            <person name="Lucocq J.M."/>
            <person name="Schweder T."/>
            <person name="Rattei T."/>
            <person name="Hall N."/>
            <person name="Hirt R.P."/>
            <person name="Embley T.M."/>
        </authorList>
    </citation>
    <scope>NUCLEOTIDE SEQUENCE [LARGE SCALE GENOMIC DNA]</scope>
</reference>
<evidence type="ECO:0000313" key="3">
    <source>
        <dbReference type="Proteomes" id="UP000011185"/>
    </source>
</evidence>
<keyword evidence="3" id="KW-1185">Reference proteome</keyword>
<protein>
    <submittedName>
        <fullName evidence="2">Uncharacterized protein</fullName>
    </submittedName>
</protein>
<dbReference type="OMA" id="HISEERN"/>
<accession>L7JYY7</accession>
<dbReference type="EMBL" id="JH993840">
    <property type="protein sequence ID" value="ELQ76540.1"/>
    <property type="molecule type" value="Genomic_DNA"/>
</dbReference>
<dbReference type="AlphaFoldDB" id="L7JYY7"/>
<sequence>MMTVIFRRFPSWYKNIREKVLKLPMKRLIEILVIMLCCKASIIHEEKKNTRKHCELKPPRPANEHESCNLTVHTEINDNKHDITHDSECVEVKTGFATKETPGGNEIPTDSSLVVQNESKREVCNMKDKSSKKATMGCFSKIFYRNHKRRNAAETDEDVDEKETPKEFDLATTSNPVKPESIDSQDSTMFKSKIEVLSRTTVDFHAKDSIKHISEERNRFPQAINNSNPTRLAKQHFSESITRCDVTTPNTNVRSTTHNLFFKAENFVQYATMRDTERNIMNEIEEIRIIEKQLENNEFAQDFLFKWHSLLCRKCLIELDATAVKLFIGYPSVYYECVYLPHSLRELIAWYHDSTYRLIKLYESLYRAIQNLRRYQNNLLAFETMLIRINYHYQIVYKEFGLSAKPKQSLDNVISYMFETYTKIRNKHTIYATKGIFDEIRMLVVECTDLLLNHLSICVKIRPYIADLIGSVEFYCYMITLTRFTQFLAETDHFFSNEKDGLFYFYPSYSNKGVMFKDFLNYIEYVNTSLK</sequence>
<organism evidence="2 3">
    <name type="scientific">Trachipleistophora hominis</name>
    <name type="common">Microsporidian parasite</name>
    <dbReference type="NCBI Taxonomy" id="72359"/>
    <lineage>
        <taxon>Eukaryota</taxon>
        <taxon>Fungi</taxon>
        <taxon>Fungi incertae sedis</taxon>
        <taxon>Microsporidia</taxon>
        <taxon>Pleistophoridae</taxon>
        <taxon>Trachipleistophora</taxon>
    </lineage>
</organism>
<dbReference type="VEuPathDB" id="MicrosporidiaDB:THOM_0477"/>
<name>L7JYY7_TRAHO</name>
<dbReference type="HOGENOM" id="CLU_592100_0_0_1"/>
<proteinExistence type="predicted"/>
<dbReference type="Proteomes" id="UP000011185">
    <property type="component" value="Unassembled WGS sequence"/>
</dbReference>
<feature type="compositionally biased region" description="Polar residues" evidence="1">
    <location>
        <begin position="171"/>
        <end position="186"/>
    </location>
</feature>